<evidence type="ECO:0008006" key="4">
    <source>
        <dbReference type="Google" id="ProtNLM"/>
    </source>
</evidence>
<feature type="transmembrane region" description="Helical" evidence="1">
    <location>
        <begin position="33"/>
        <end position="56"/>
    </location>
</feature>
<dbReference type="AlphaFoldDB" id="A0A191Z0N8"/>
<dbReference type="STRING" id="1853130.PMA3_26470"/>
<dbReference type="Proteomes" id="UP000078354">
    <property type="component" value="Chromosome"/>
</dbReference>
<sequence>MLTLLKQEKFLLLALIAAFVAYPLEHWMLHSGQPIALTAGLVLVAFIVIASMRVAHHAELLAEKVGDPYGTMILTLAAVLVEVVILAIMMSNEASPTLVRDTIYSAVIL</sequence>
<dbReference type="PANTHER" id="PTHR37958">
    <property type="entry name" value="SODIUM-POTASSIUM/PROTON ANTIPORTER CHAA"/>
    <property type="match status" value="1"/>
</dbReference>
<feature type="transmembrane region" description="Helical" evidence="1">
    <location>
        <begin position="68"/>
        <end position="90"/>
    </location>
</feature>
<name>A0A191Z0N8_9PSED</name>
<dbReference type="EMBL" id="CP014870">
    <property type="protein sequence ID" value="ANJ58506.1"/>
    <property type="molecule type" value="Genomic_DNA"/>
</dbReference>
<dbReference type="InterPro" id="IPR052946">
    <property type="entry name" value="Alkaline_pH_Ca-Antiporter"/>
</dbReference>
<dbReference type="KEGG" id="psil:PMA3_26470"/>
<dbReference type="GO" id="GO:0005886">
    <property type="term" value="C:plasma membrane"/>
    <property type="evidence" value="ECO:0007669"/>
    <property type="project" value="TreeGrafter"/>
</dbReference>
<evidence type="ECO:0000313" key="2">
    <source>
        <dbReference type="EMBL" id="ANJ58506.1"/>
    </source>
</evidence>
<organism evidence="2 3">
    <name type="scientific">Pseudomonas silesiensis</name>
    <dbReference type="NCBI Taxonomy" id="1853130"/>
    <lineage>
        <taxon>Bacteria</taxon>
        <taxon>Pseudomonadati</taxon>
        <taxon>Pseudomonadota</taxon>
        <taxon>Gammaproteobacteria</taxon>
        <taxon>Pseudomonadales</taxon>
        <taxon>Pseudomonadaceae</taxon>
        <taxon>Pseudomonas</taxon>
    </lineage>
</organism>
<accession>A0A191Z0N8</accession>
<gene>
    <name evidence="2" type="ORF">PMA3_26470</name>
</gene>
<keyword evidence="1" id="KW-0472">Membrane</keyword>
<dbReference type="GO" id="GO:0015386">
    <property type="term" value="F:potassium:proton antiporter activity"/>
    <property type="evidence" value="ECO:0007669"/>
    <property type="project" value="TreeGrafter"/>
</dbReference>
<evidence type="ECO:0000256" key="1">
    <source>
        <dbReference type="SAM" id="Phobius"/>
    </source>
</evidence>
<protein>
    <recommendedName>
        <fullName evidence="4">Calcium:proton antiporter</fullName>
    </recommendedName>
</protein>
<reference evidence="2 3" key="1">
    <citation type="journal article" date="2018" name="Syst. Appl. Microbiol.">
        <title>Pseudomonas silesiensis sp. nov. strain A3T isolated from a biological pesticide sewage treatment plant and analysis of the complete genome sequence.</title>
        <authorList>
            <person name="Kaminski M.A."/>
            <person name="Furmanczyk E.M."/>
            <person name="Sobczak A."/>
            <person name="Dziembowski A."/>
            <person name="Lipinski L."/>
        </authorList>
    </citation>
    <scope>NUCLEOTIDE SEQUENCE [LARGE SCALE GENOMIC DNA]</scope>
    <source>
        <strain evidence="2 3">A3</strain>
    </source>
</reference>
<keyword evidence="1" id="KW-1133">Transmembrane helix</keyword>
<evidence type="ECO:0000313" key="3">
    <source>
        <dbReference type="Proteomes" id="UP000078354"/>
    </source>
</evidence>
<proteinExistence type="predicted"/>
<dbReference type="GO" id="GO:0015385">
    <property type="term" value="F:sodium:proton antiporter activity"/>
    <property type="evidence" value="ECO:0007669"/>
    <property type="project" value="TreeGrafter"/>
</dbReference>
<dbReference type="PANTHER" id="PTHR37958:SF1">
    <property type="entry name" value="SODIUM-POTASSIUM_PROTON ANTIPORTER CHAA"/>
    <property type="match status" value="1"/>
</dbReference>
<keyword evidence="3" id="KW-1185">Reference proteome</keyword>
<keyword evidence="1" id="KW-0812">Transmembrane</keyword>